<keyword evidence="6" id="KW-1185">Reference proteome</keyword>
<keyword evidence="3" id="KW-0413">Isomerase</keyword>
<dbReference type="STRING" id="416591.Tlet_1288"/>
<protein>
    <submittedName>
        <fullName evidence="5">Alanine racemase domain protein</fullName>
    </submittedName>
</protein>
<gene>
    <name evidence="5" type="ordered locus">Tlet_1288</name>
</gene>
<dbReference type="GO" id="GO:0005829">
    <property type="term" value="C:cytosol"/>
    <property type="evidence" value="ECO:0007669"/>
    <property type="project" value="TreeGrafter"/>
</dbReference>
<dbReference type="Gene3D" id="3.20.20.10">
    <property type="entry name" value="Alanine racemase"/>
    <property type="match status" value="1"/>
</dbReference>
<dbReference type="GO" id="GO:0008784">
    <property type="term" value="F:alanine racemase activity"/>
    <property type="evidence" value="ECO:0007669"/>
    <property type="project" value="TreeGrafter"/>
</dbReference>
<dbReference type="eggNOG" id="COG3457">
    <property type="taxonomic scope" value="Bacteria"/>
</dbReference>
<dbReference type="InterPro" id="IPR001608">
    <property type="entry name" value="Ala_racemase_N"/>
</dbReference>
<evidence type="ECO:0000256" key="3">
    <source>
        <dbReference type="ARBA" id="ARBA00023235"/>
    </source>
</evidence>
<evidence type="ECO:0000313" key="5">
    <source>
        <dbReference type="EMBL" id="ABV33846.1"/>
    </source>
</evidence>
<dbReference type="HOGENOM" id="CLU_067103_0_0_0"/>
<dbReference type="KEGG" id="tle:Tlet_1288"/>
<dbReference type="SUPFAM" id="SSF51419">
    <property type="entry name" value="PLP-binding barrel"/>
    <property type="match status" value="1"/>
</dbReference>
<reference evidence="5 6" key="1">
    <citation type="submission" date="2007-08" db="EMBL/GenBank/DDBJ databases">
        <title>Complete sequence of Thermotoga lettingae TMO.</title>
        <authorList>
            <consortium name="US DOE Joint Genome Institute"/>
            <person name="Copeland A."/>
            <person name="Lucas S."/>
            <person name="Lapidus A."/>
            <person name="Barry K."/>
            <person name="Glavina del Rio T."/>
            <person name="Dalin E."/>
            <person name="Tice H."/>
            <person name="Pitluck S."/>
            <person name="Foster B."/>
            <person name="Bruce D."/>
            <person name="Schmutz J."/>
            <person name="Larimer F."/>
            <person name="Land M."/>
            <person name="Hauser L."/>
            <person name="Kyrpides N."/>
            <person name="Mikhailova N."/>
            <person name="Nelson K."/>
            <person name="Gogarten J.P."/>
            <person name="Noll K."/>
            <person name="Richardson P."/>
        </authorList>
    </citation>
    <scope>NUCLEOTIDE SEQUENCE [LARGE SCALE GENOMIC DNA]</scope>
    <source>
        <strain evidence="6">ATCC BAA-301 / DSM 14385 / NBRC 107922 / TMO</strain>
    </source>
</reference>
<organism evidence="5 6">
    <name type="scientific">Pseudothermotoga lettingae (strain ATCC BAA-301 / DSM 14385 / NBRC 107922 / TMO)</name>
    <name type="common">Thermotoga lettingae</name>
    <dbReference type="NCBI Taxonomy" id="416591"/>
    <lineage>
        <taxon>Bacteria</taxon>
        <taxon>Thermotogati</taxon>
        <taxon>Thermotogota</taxon>
        <taxon>Thermotogae</taxon>
        <taxon>Thermotogales</taxon>
        <taxon>Thermotogaceae</taxon>
        <taxon>Pseudothermotoga</taxon>
    </lineage>
</organism>
<evidence type="ECO:0000259" key="4">
    <source>
        <dbReference type="Pfam" id="PF01168"/>
    </source>
</evidence>
<dbReference type="PANTHER" id="PTHR30511">
    <property type="entry name" value="ALANINE RACEMASE"/>
    <property type="match status" value="1"/>
</dbReference>
<keyword evidence="2" id="KW-0663">Pyridoxal phosphate</keyword>
<dbReference type="CDD" id="cd06815">
    <property type="entry name" value="PLPDE_III_AR_like_1"/>
    <property type="match status" value="1"/>
</dbReference>
<dbReference type="EMBL" id="CP000812">
    <property type="protein sequence ID" value="ABV33846.1"/>
    <property type="molecule type" value="Genomic_DNA"/>
</dbReference>
<dbReference type="GO" id="GO:0030170">
    <property type="term" value="F:pyridoxal phosphate binding"/>
    <property type="evidence" value="ECO:0007669"/>
    <property type="project" value="TreeGrafter"/>
</dbReference>
<dbReference type="AlphaFoldDB" id="A8F6R2"/>
<dbReference type="InterPro" id="IPR000821">
    <property type="entry name" value="Ala_racemase"/>
</dbReference>
<dbReference type="PANTHER" id="PTHR30511:SF3">
    <property type="entry name" value="LYSINE RACEMASE"/>
    <property type="match status" value="1"/>
</dbReference>
<evidence type="ECO:0000313" key="6">
    <source>
        <dbReference type="Proteomes" id="UP000002016"/>
    </source>
</evidence>
<dbReference type="OrthoDB" id="504078at2"/>
<dbReference type="Proteomes" id="UP000002016">
    <property type="component" value="Chromosome"/>
</dbReference>
<sequence length="356" mass="39685">MPRLYINLRLLEKNTKEVLSLCSKHNVELIGVTKVSLGDPQVAQCIRNAGVNIIGESRVENIKRMVKSGINRPFMMLRIPAISQLEEIVDLCDYILVSELKTVEAIEEICKNAGKSVNLIYMVDVGDLREGVWYKQAEEEICKAVKICKTSRIIGVGTNLGCYGGILPTNENMAKLVYIRDKIEQRTNTHLPIVSGGNTAALRLLEHSDLPEGVNQYRVGEAIMLGTDVTNNRKIDWLEQKTVVLEAEVIEMKTKPSVPEGQSGLDAFGRQPVFVDKGLRKRAILALGEQDTVPKHLKPLDKNAEVIHASSDHTIVDITEVQRQINVGDTMKFTLSYAALLRAMTCPHVEKIYRGE</sequence>
<evidence type="ECO:0000256" key="2">
    <source>
        <dbReference type="ARBA" id="ARBA00022898"/>
    </source>
</evidence>
<name>A8F6R2_PSELT</name>
<comment type="cofactor">
    <cofactor evidence="1">
        <name>pyridoxal 5'-phosphate</name>
        <dbReference type="ChEBI" id="CHEBI:597326"/>
    </cofactor>
</comment>
<dbReference type="InterPro" id="IPR029066">
    <property type="entry name" value="PLP-binding_barrel"/>
</dbReference>
<feature type="domain" description="Alanine racemase N-terminal" evidence="4">
    <location>
        <begin position="6"/>
        <end position="224"/>
    </location>
</feature>
<accession>A8F6R2</accession>
<reference evidence="5 6" key="2">
    <citation type="journal article" date="2009" name="Proc. Natl. Acad. Sci. U.S.A.">
        <title>On the chimeric nature, thermophilic origin, and phylogenetic placement of the Thermotogales.</title>
        <authorList>
            <person name="Zhaxybayeva O."/>
            <person name="Swithers K.S."/>
            <person name="Lapierre P."/>
            <person name="Fournier G.P."/>
            <person name="Bickhart D.M."/>
            <person name="DeBoy R.T."/>
            <person name="Nelson K.E."/>
            <person name="Nesbo C.L."/>
            <person name="Doolittle W.F."/>
            <person name="Gogarten J.P."/>
            <person name="Noll K.M."/>
        </authorList>
    </citation>
    <scope>NUCLEOTIDE SEQUENCE [LARGE SCALE GENOMIC DNA]</scope>
    <source>
        <strain evidence="6">ATCC BAA-301 / DSM 14385 / NBRC 107922 / TMO</strain>
    </source>
</reference>
<evidence type="ECO:0000256" key="1">
    <source>
        <dbReference type="ARBA" id="ARBA00001933"/>
    </source>
</evidence>
<dbReference type="Pfam" id="PF01168">
    <property type="entry name" value="Ala_racemase_N"/>
    <property type="match status" value="1"/>
</dbReference>
<dbReference type="RefSeq" id="WP_012003322.1">
    <property type="nucleotide sequence ID" value="NC_009828.1"/>
</dbReference>
<proteinExistence type="predicted"/>